<dbReference type="NCBIfam" id="TIGR04183">
    <property type="entry name" value="Por_Secre_tail"/>
    <property type="match status" value="1"/>
</dbReference>
<sequence>MMSFKKWIILSVLTVIPFLANSQFRLTEAGKQKGVNEKNITKNISSIVLPFIEDFSNYRNIPNPNLWENSGAWVNFDYPVFPPTVGVVTFDALDSQGQLYQGANTTGFPADTLTSCKIRLDSTLLPTPTKLTPQDSIYLSFYVQPGGGIGDIWDNIGATPAKKDSLVLQFYSISQNTWHNVWKTEGLRVDSIFAKDSTYWLFINIPIVDTIYFNSEFRFRFLNFASLANNPSYAYVDNCDHWHLDYIYLNKDRRYDDRAIRDIAFVNPARSLLKEYQAMPAIQFSEEDMGDTLSIKIINLSDIALSSQYNYYVFNSFGAEVASYNGGFENIYPYIQTKNFQTSPNHANPPINFSYSLNPNQWETFDVVHIVKEGVGQDSRTSNDTISFKQVFENYFAYDDASAENGFGIEPITVSNLALGFNLRVPDTLTAVDIYFNSTYQDANQKPFYLCVWNSLAGKPNDSIYRSHTYLTPTTEGLNQYTRYYLDSPLVIPQGEFFVSLQTKYSDYLNLGFDRNTDCSSKMFGNWSNSWEPNTLFKGSLMIRPYFGYKALIGLEEVEKEELNFSLYPNPTNSTVNLKINNSNNFHNTNYKIRIINMLGKEVYSSAFKTQIDVSALSNGVYILYIIDTKTHQTKQEKLIIQK</sequence>
<comment type="caution">
    <text evidence="2">The sequence shown here is derived from an EMBL/GenBank/DDBJ whole genome shotgun (WGS) entry which is preliminary data.</text>
</comment>
<evidence type="ECO:0000313" key="2">
    <source>
        <dbReference type="EMBL" id="MPL94591.1"/>
    </source>
</evidence>
<dbReference type="InterPro" id="IPR026444">
    <property type="entry name" value="Secre_tail"/>
</dbReference>
<name>A0A644VT60_9ZZZZ</name>
<dbReference type="Pfam" id="PF18962">
    <property type="entry name" value="Por_Secre_tail"/>
    <property type="match status" value="1"/>
</dbReference>
<proteinExistence type="predicted"/>
<accession>A0A644VT60</accession>
<organism evidence="2">
    <name type="scientific">bioreactor metagenome</name>
    <dbReference type="NCBI Taxonomy" id="1076179"/>
    <lineage>
        <taxon>unclassified sequences</taxon>
        <taxon>metagenomes</taxon>
        <taxon>ecological metagenomes</taxon>
    </lineage>
</organism>
<dbReference type="AlphaFoldDB" id="A0A644VT60"/>
<feature type="domain" description="Secretion system C-terminal sorting" evidence="1">
    <location>
        <begin position="567"/>
        <end position="641"/>
    </location>
</feature>
<evidence type="ECO:0000259" key="1">
    <source>
        <dbReference type="Pfam" id="PF18962"/>
    </source>
</evidence>
<dbReference type="EMBL" id="VSSQ01000434">
    <property type="protein sequence ID" value="MPL94591.1"/>
    <property type="molecule type" value="Genomic_DNA"/>
</dbReference>
<protein>
    <recommendedName>
        <fullName evidence="1">Secretion system C-terminal sorting domain-containing protein</fullName>
    </recommendedName>
</protein>
<gene>
    <name evidence="2" type="ORF">SDC9_40745</name>
</gene>
<reference evidence="2" key="1">
    <citation type="submission" date="2019-08" db="EMBL/GenBank/DDBJ databases">
        <authorList>
            <person name="Kucharzyk K."/>
            <person name="Murdoch R.W."/>
            <person name="Higgins S."/>
            <person name="Loffler F."/>
        </authorList>
    </citation>
    <scope>NUCLEOTIDE SEQUENCE</scope>
</reference>